<feature type="domain" description="Spore germination protein N-terminal" evidence="9">
    <location>
        <begin position="22"/>
        <end position="202"/>
    </location>
</feature>
<dbReference type="Pfam" id="PF25198">
    <property type="entry name" value="Spore_GerAC_N"/>
    <property type="match status" value="1"/>
</dbReference>
<comment type="similarity">
    <text evidence="2">Belongs to the GerABKC lipoprotein family.</text>
</comment>
<comment type="subcellular location">
    <subcellularLocation>
        <location evidence="1">Membrane</location>
        <topology evidence="1">Lipid-anchor</topology>
    </subcellularLocation>
</comment>
<evidence type="ECO:0000256" key="4">
    <source>
        <dbReference type="ARBA" id="ARBA00022729"/>
    </source>
</evidence>
<evidence type="ECO:0000256" key="7">
    <source>
        <dbReference type="ARBA" id="ARBA00023288"/>
    </source>
</evidence>
<dbReference type="PANTHER" id="PTHR35789">
    <property type="entry name" value="SPORE GERMINATION PROTEIN B3"/>
    <property type="match status" value="1"/>
</dbReference>
<keyword evidence="3" id="KW-0309">Germination</keyword>
<name>A0A6N7QV73_9BACI</name>
<gene>
    <name evidence="10" type="ORF">GH885_06505</name>
</gene>
<dbReference type="Gene3D" id="3.30.300.210">
    <property type="entry name" value="Nutrient germinant receptor protein C, domain 3"/>
    <property type="match status" value="1"/>
</dbReference>
<dbReference type="GO" id="GO:0009847">
    <property type="term" value="P:spore germination"/>
    <property type="evidence" value="ECO:0007669"/>
    <property type="project" value="InterPro"/>
</dbReference>
<accession>A0A6N7QV73</accession>
<evidence type="ECO:0000256" key="5">
    <source>
        <dbReference type="ARBA" id="ARBA00023136"/>
    </source>
</evidence>
<dbReference type="InterPro" id="IPR038501">
    <property type="entry name" value="Spore_GerAC_C_sf"/>
</dbReference>
<dbReference type="PANTHER" id="PTHR35789:SF1">
    <property type="entry name" value="SPORE GERMINATION PROTEIN B3"/>
    <property type="match status" value="1"/>
</dbReference>
<evidence type="ECO:0000256" key="6">
    <source>
        <dbReference type="ARBA" id="ARBA00023139"/>
    </source>
</evidence>
<organism evidence="10 11">
    <name type="scientific">Gracilibacillus thailandensis</name>
    <dbReference type="NCBI Taxonomy" id="563735"/>
    <lineage>
        <taxon>Bacteria</taxon>
        <taxon>Bacillati</taxon>
        <taxon>Bacillota</taxon>
        <taxon>Bacilli</taxon>
        <taxon>Bacillales</taxon>
        <taxon>Bacillaceae</taxon>
        <taxon>Gracilibacillus</taxon>
    </lineage>
</organism>
<keyword evidence="7" id="KW-0449">Lipoprotein</keyword>
<feature type="domain" description="Spore germination GerAC-like C-terminal" evidence="8">
    <location>
        <begin position="211"/>
        <end position="380"/>
    </location>
</feature>
<keyword evidence="11" id="KW-1185">Reference proteome</keyword>
<dbReference type="InterPro" id="IPR008844">
    <property type="entry name" value="Spore_GerAC-like"/>
</dbReference>
<dbReference type="InterPro" id="IPR057336">
    <property type="entry name" value="GerAC_N"/>
</dbReference>
<evidence type="ECO:0000256" key="1">
    <source>
        <dbReference type="ARBA" id="ARBA00004635"/>
    </source>
</evidence>
<evidence type="ECO:0000259" key="8">
    <source>
        <dbReference type="Pfam" id="PF05504"/>
    </source>
</evidence>
<dbReference type="RefSeq" id="WP_153834764.1">
    <property type="nucleotide sequence ID" value="NZ_JBHUMW010000022.1"/>
</dbReference>
<proteinExistence type="inferred from homology"/>
<reference evidence="10 11" key="1">
    <citation type="submission" date="2019-10" db="EMBL/GenBank/DDBJ databases">
        <title>Gracilibacillus salitolerans sp. nov., a moderate halophile isolated from a saline soil in northwest China.</title>
        <authorList>
            <person name="Gan L."/>
        </authorList>
    </citation>
    <scope>NUCLEOTIDE SEQUENCE [LARGE SCALE GENOMIC DNA]</scope>
    <source>
        <strain evidence="10 11">TP2-8</strain>
    </source>
</reference>
<evidence type="ECO:0000256" key="2">
    <source>
        <dbReference type="ARBA" id="ARBA00007886"/>
    </source>
</evidence>
<evidence type="ECO:0000313" key="11">
    <source>
        <dbReference type="Proteomes" id="UP000435187"/>
    </source>
</evidence>
<dbReference type="PROSITE" id="PS51257">
    <property type="entry name" value="PROKAR_LIPOPROTEIN"/>
    <property type="match status" value="1"/>
</dbReference>
<sequence>MKHLLPFLFCTIAVLLTGCWDELPIDERGFVIGSAIDMDDKKEKGEYDITLTSQFVIPGNLSSPTQDGGDKLAFKNISVTGQSAFQISREMLGLTNWIPNYEHLKILIVSSEVASEPNLFSSVVDAFIRDHEMRRGIKVMISDGAAKDVLGQTSETEELPARFIDKIMENNVKSLELIEPVRIGLLHRYLLNESSYMLPLLTSSAENVNYNGVAVFDGKSDQQVGTLMGDDIKGFRLIKGDIKNGILNFQIDGELMIYEISDARSSIKINAKNKENVKISISIDTEGYIAEMFGSKSLQDQAYIDKIEEEINKKIEEIVTKSVETAQDELKIDFFDFSNILRQKHYEDWKKIKGNWEHGDNLFSQSTVEISAKAIVRNIGASDKVKDVGMER</sequence>
<dbReference type="InterPro" id="IPR046953">
    <property type="entry name" value="Spore_GerAC-like_C"/>
</dbReference>
<dbReference type="NCBIfam" id="TIGR02887">
    <property type="entry name" value="spore_ger_x_C"/>
    <property type="match status" value="1"/>
</dbReference>
<evidence type="ECO:0000259" key="9">
    <source>
        <dbReference type="Pfam" id="PF25198"/>
    </source>
</evidence>
<dbReference type="GO" id="GO:0016020">
    <property type="term" value="C:membrane"/>
    <property type="evidence" value="ECO:0007669"/>
    <property type="project" value="UniProtKB-SubCell"/>
</dbReference>
<protein>
    <submittedName>
        <fullName evidence="10">Ger(X)C family spore germination protein</fullName>
    </submittedName>
</protein>
<evidence type="ECO:0000313" key="10">
    <source>
        <dbReference type="EMBL" id="MRI65993.1"/>
    </source>
</evidence>
<keyword evidence="4" id="KW-0732">Signal</keyword>
<dbReference type="Proteomes" id="UP000435187">
    <property type="component" value="Unassembled WGS sequence"/>
</dbReference>
<dbReference type="EMBL" id="WJEE01000010">
    <property type="protein sequence ID" value="MRI65993.1"/>
    <property type="molecule type" value="Genomic_DNA"/>
</dbReference>
<keyword evidence="6" id="KW-0564">Palmitate</keyword>
<keyword evidence="5" id="KW-0472">Membrane</keyword>
<evidence type="ECO:0000256" key="3">
    <source>
        <dbReference type="ARBA" id="ARBA00022544"/>
    </source>
</evidence>
<dbReference type="Pfam" id="PF05504">
    <property type="entry name" value="Spore_GerAC"/>
    <property type="match status" value="1"/>
</dbReference>
<comment type="caution">
    <text evidence="10">The sequence shown here is derived from an EMBL/GenBank/DDBJ whole genome shotgun (WGS) entry which is preliminary data.</text>
</comment>
<dbReference type="AlphaFoldDB" id="A0A6N7QV73"/>